<evidence type="ECO:0000313" key="3">
    <source>
        <dbReference type="Proteomes" id="UP000518752"/>
    </source>
</evidence>
<evidence type="ECO:0000256" key="1">
    <source>
        <dbReference type="SAM" id="MobiDB-lite"/>
    </source>
</evidence>
<feature type="region of interest" description="Disordered" evidence="1">
    <location>
        <begin position="22"/>
        <end position="112"/>
    </location>
</feature>
<dbReference type="OrthoDB" id="2959305at2759"/>
<comment type="caution">
    <text evidence="2">The sequence shown here is derived from an EMBL/GenBank/DDBJ whole genome shotgun (WGS) entry which is preliminary data.</text>
</comment>
<evidence type="ECO:0000313" key="2">
    <source>
        <dbReference type="EMBL" id="KAF5387268.1"/>
    </source>
</evidence>
<dbReference type="AlphaFoldDB" id="A0A8H5HPP3"/>
<accession>A0A8H5HPP3</accession>
<keyword evidence="3" id="KW-1185">Reference proteome</keyword>
<protein>
    <submittedName>
        <fullName evidence="2">Uncharacterized protein</fullName>
    </submittedName>
</protein>
<dbReference type="Proteomes" id="UP000518752">
    <property type="component" value="Unassembled WGS sequence"/>
</dbReference>
<feature type="compositionally biased region" description="Low complexity" evidence="1">
    <location>
        <begin position="250"/>
        <end position="279"/>
    </location>
</feature>
<gene>
    <name evidence="2" type="ORF">D9757_006862</name>
</gene>
<feature type="compositionally biased region" description="Low complexity" evidence="1">
    <location>
        <begin position="46"/>
        <end position="61"/>
    </location>
</feature>
<name>A0A8H5HPP3_9AGAR</name>
<proteinExistence type="predicted"/>
<feature type="compositionally biased region" description="Low complexity" evidence="1">
    <location>
        <begin position="73"/>
        <end position="89"/>
    </location>
</feature>
<dbReference type="EMBL" id="JAACJN010000034">
    <property type="protein sequence ID" value="KAF5387268.1"/>
    <property type="molecule type" value="Genomic_DNA"/>
</dbReference>
<reference evidence="2 3" key="1">
    <citation type="journal article" date="2020" name="ISME J.">
        <title>Uncovering the hidden diversity of litter-decomposition mechanisms in mushroom-forming fungi.</title>
        <authorList>
            <person name="Floudas D."/>
            <person name="Bentzer J."/>
            <person name="Ahren D."/>
            <person name="Johansson T."/>
            <person name="Persson P."/>
            <person name="Tunlid A."/>
        </authorList>
    </citation>
    <scope>NUCLEOTIDE SEQUENCE [LARGE SCALE GENOMIC DNA]</scope>
    <source>
        <strain evidence="2 3">CBS 406.79</strain>
    </source>
</reference>
<organism evidence="2 3">
    <name type="scientific">Collybiopsis confluens</name>
    <dbReference type="NCBI Taxonomy" id="2823264"/>
    <lineage>
        <taxon>Eukaryota</taxon>
        <taxon>Fungi</taxon>
        <taxon>Dikarya</taxon>
        <taxon>Basidiomycota</taxon>
        <taxon>Agaricomycotina</taxon>
        <taxon>Agaricomycetes</taxon>
        <taxon>Agaricomycetidae</taxon>
        <taxon>Agaricales</taxon>
        <taxon>Marasmiineae</taxon>
        <taxon>Omphalotaceae</taxon>
        <taxon>Collybiopsis</taxon>
    </lineage>
</organism>
<sequence length="393" mass="43171">MSFTTTAAERLELMDTQRFDISKRGSYLPETQTVKTCAQDPLDTDSISSPSSGDSESFRSSLLNAQRYDYSKRPNSSSSSSRGSPFSASIDISSPEPCPKEDDDSAPASLPLDPEAVIERLYLEVERLRIFDAQRYDPRSRTNSPEPSITDRHPIMNESNFLGPGNESTSIHTSCPSGDFPTANEHETHSVSDTMSSRSIQFADIVPRGRGRSLASAHQPPFVTTWNSGRMVTTHTILHPNPRKPGSDASRSSRTTTPSSTFSSRALSPFSRASSPSLRSARAMMRSLNCVSPVKGERDSSIISRTATEASQNISAANGPMANSADEAEANTNTTKSEGQGLTVFVSQPVDDHPLSDEEREREQLWREAMCSLHFGGDWEQMNKRFPPGQPRW</sequence>
<feature type="region of interest" description="Disordered" evidence="1">
    <location>
        <begin position="236"/>
        <end position="279"/>
    </location>
</feature>